<dbReference type="AlphaFoldDB" id="A0A232EX05"/>
<evidence type="ECO:0000313" key="1">
    <source>
        <dbReference type="EMBL" id="OXU22871.1"/>
    </source>
</evidence>
<gene>
    <name evidence="1" type="ORF">TSAR_010190</name>
</gene>
<dbReference type="OrthoDB" id="7698696at2759"/>
<evidence type="ECO:0000313" key="2">
    <source>
        <dbReference type="Proteomes" id="UP000215335"/>
    </source>
</evidence>
<sequence length="752" mass="87243">NHESFEQLILTLQNQQHKLSESDQILLKQPHVVLCGPLDNVTCSHVKIDRFIFDFKTCVEAVDFLYKSFFVLSIDYPSTCPHVWSFLQKHIFEMDKERRLIGISKINLLVSDLQNCQLYENLRLNKTDVQFIIETMQNFIKDCYNPFLLNKLQSNLHNAINKEISTEITETFEKYRDPFFKYSSENKRMRIYKNMELYTDPEECQIGSIQAPIGCGSINTITDQTVSMIHIPLKKSLKKLLEINGLFDATLSYMNSLKNEKNVLMNFVQGPLWSKQIENFEKKNEIVLPLFVHSDDVETGNALGSHAGINKVGAVYVTVACFPPSFSSKLDSLILSDIFHANDRKTYGNYLIFRKLIEELNELRINGIELTIDNKKIRVYFITGLILGDNLGANAMCGFVESFSKAHCCRICCAGPDDIHFLAFEDDKMLRTVEKYENDIKHLDYRNSGIKELCVFNELIDYHVIENSTVDCMHDVFEGVCNYVITELLLRFVYEDKFFALELLNYRLRNMNFNFESSNKPPEINADYLRKNNKIRASAAEMLFLTRYFGVLVGDKIPRDNKYWSLYNKLHQIVSIITSPVLTASHILQLGMLIKEHNNLYIELFGNLKTKFHFLTHYVRMIEKNGPVIKYSSMRYESKHRMLKTIVLNSSSNRNILKSIATRYELSLMQSNRLKYENVYITYGKNLSSDIINNYFPMHKTKVHISNVVINDVRYSEGTVIIVSMDEDGPEFGKIVNVFVVDDTILFQYITI</sequence>
<accession>A0A232EX05</accession>
<dbReference type="Proteomes" id="UP000215335">
    <property type="component" value="Unassembled WGS sequence"/>
</dbReference>
<feature type="non-terminal residue" evidence="1">
    <location>
        <position position="1"/>
    </location>
</feature>
<comment type="caution">
    <text evidence="1">The sequence shown here is derived from an EMBL/GenBank/DDBJ whole genome shotgun (WGS) entry which is preliminary data.</text>
</comment>
<organism evidence="1 2">
    <name type="scientific">Trichomalopsis sarcophagae</name>
    <dbReference type="NCBI Taxonomy" id="543379"/>
    <lineage>
        <taxon>Eukaryota</taxon>
        <taxon>Metazoa</taxon>
        <taxon>Ecdysozoa</taxon>
        <taxon>Arthropoda</taxon>
        <taxon>Hexapoda</taxon>
        <taxon>Insecta</taxon>
        <taxon>Pterygota</taxon>
        <taxon>Neoptera</taxon>
        <taxon>Endopterygota</taxon>
        <taxon>Hymenoptera</taxon>
        <taxon>Apocrita</taxon>
        <taxon>Proctotrupomorpha</taxon>
        <taxon>Chalcidoidea</taxon>
        <taxon>Pteromalidae</taxon>
        <taxon>Pteromalinae</taxon>
        <taxon>Trichomalopsis</taxon>
    </lineage>
</organism>
<protein>
    <submittedName>
        <fullName evidence="1">Uncharacterized protein</fullName>
    </submittedName>
</protein>
<proteinExistence type="predicted"/>
<dbReference type="EMBL" id="NNAY01001803">
    <property type="protein sequence ID" value="OXU22871.1"/>
    <property type="molecule type" value="Genomic_DNA"/>
</dbReference>
<dbReference type="PANTHER" id="PTHR31912">
    <property type="entry name" value="IP13529P"/>
    <property type="match status" value="1"/>
</dbReference>
<name>A0A232EX05_9HYME</name>
<reference evidence="1 2" key="1">
    <citation type="journal article" date="2017" name="Curr. Biol.">
        <title>The Evolution of Venom by Co-option of Single-Copy Genes.</title>
        <authorList>
            <person name="Martinson E.O."/>
            <person name="Mrinalini"/>
            <person name="Kelkar Y.D."/>
            <person name="Chang C.H."/>
            <person name="Werren J.H."/>
        </authorList>
    </citation>
    <scope>NUCLEOTIDE SEQUENCE [LARGE SCALE GENOMIC DNA]</scope>
    <source>
        <strain evidence="1 2">Alberta</strain>
        <tissue evidence="1">Whole body</tissue>
    </source>
</reference>
<dbReference type="PANTHER" id="PTHR31912:SF34">
    <property type="entry name" value="NOTOCHORD-RELATED PROTEIN"/>
    <property type="match status" value="1"/>
</dbReference>
<keyword evidence="2" id="KW-1185">Reference proteome</keyword>